<comment type="caution">
    <text evidence="1">The sequence shown here is derived from an EMBL/GenBank/DDBJ whole genome shotgun (WGS) entry which is preliminary data.</text>
</comment>
<dbReference type="AlphaFoldDB" id="A0A9Q1KHF5"/>
<sequence length="186" mass="21591">MPDAKPELYFIILPSKNSSHGTLEAYLSSSKSRVEVKCQSKVYYMCTMEKISNLVYCLREMKKVECDTNYLSVDNTKGIGYSERRIKKIYYRKPNLPFEDSLVSIESDEEVRELIVLSKNFEYVSLYVEHNNEHPSVVFANNGNESNDADSDCMADNKYKEYRSEVEDEEVAWGRGEKKRMHDDGC</sequence>
<gene>
    <name evidence="1" type="ORF">Cgig2_028243</name>
</gene>
<reference evidence="1" key="1">
    <citation type="submission" date="2022-04" db="EMBL/GenBank/DDBJ databases">
        <title>Carnegiea gigantea Genome sequencing and assembly v2.</title>
        <authorList>
            <person name="Copetti D."/>
            <person name="Sanderson M.J."/>
            <person name="Burquez A."/>
            <person name="Wojciechowski M.F."/>
        </authorList>
    </citation>
    <scope>NUCLEOTIDE SEQUENCE</scope>
    <source>
        <strain evidence="1">SGP5-SGP5p</strain>
        <tissue evidence="1">Aerial part</tissue>
    </source>
</reference>
<accession>A0A9Q1KHF5</accession>
<dbReference type="EMBL" id="JAKOGI010000129">
    <property type="protein sequence ID" value="KAJ8443020.1"/>
    <property type="molecule type" value="Genomic_DNA"/>
</dbReference>
<evidence type="ECO:0000313" key="2">
    <source>
        <dbReference type="Proteomes" id="UP001153076"/>
    </source>
</evidence>
<protein>
    <submittedName>
        <fullName evidence="1">Uncharacterized protein</fullName>
    </submittedName>
</protein>
<evidence type="ECO:0000313" key="1">
    <source>
        <dbReference type="EMBL" id="KAJ8443020.1"/>
    </source>
</evidence>
<organism evidence="1 2">
    <name type="scientific">Carnegiea gigantea</name>
    <dbReference type="NCBI Taxonomy" id="171969"/>
    <lineage>
        <taxon>Eukaryota</taxon>
        <taxon>Viridiplantae</taxon>
        <taxon>Streptophyta</taxon>
        <taxon>Embryophyta</taxon>
        <taxon>Tracheophyta</taxon>
        <taxon>Spermatophyta</taxon>
        <taxon>Magnoliopsida</taxon>
        <taxon>eudicotyledons</taxon>
        <taxon>Gunneridae</taxon>
        <taxon>Pentapetalae</taxon>
        <taxon>Caryophyllales</taxon>
        <taxon>Cactineae</taxon>
        <taxon>Cactaceae</taxon>
        <taxon>Cactoideae</taxon>
        <taxon>Echinocereeae</taxon>
        <taxon>Carnegiea</taxon>
    </lineage>
</organism>
<name>A0A9Q1KHF5_9CARY</name>
<keyword evidence="2" id="KW-1185">Reference proteome</keyword>
<dbReference type="Proteomes" id="UP001153076">
    <property type="component" value="Unassembled WGS sequence"/>
</dbReference>
<proteinExistence type="predicted"/>